<sequence length="99" mass="11697">MLEHFSGKTSNEEKFELVVVVQCRQIKKWTSSIFIRYYCTAHLYHVLKRLYRITETFLCIIVCCSLLQNSLNKQCAKFRGPLFHNYLADSDETLHNMTS</sequence>
<dbReference type="Proteomes" id="UP000054843">
    <property type="component" value="Unassembled WGS sequence"/>
</dbReference>
<proteinExistence type="predicted"/>
<name>A0A0V1MJ03_9BILA</name>
<protein>
    <submittedName>
        <fullName evidence="1">Uncharacterized protein</fullName>
    </submittedName>
</protein>
<comment type="caution">
    <text evidence="1">The sequence shown here is derived from an EMBL/GenBank/DDBJ whole genome shotgun (WGS) entry which is preliminary data.</text>
</comment>
<dbReference type="AlphaFoldDB" id="A0A0V1MJ03"/>
<evidence type="ECO:0000313" key="2">
    <source>
        <dbReference type="Proteomes" id="UP000054843"/>
    </source>
</evidence>
<keyword evidence="2" id="KW-1185">Reference proteome</keyword>
<gene>
    <name evidence="1" type="ORF">T10_11246</name>
</gene>
<reference evidence="1 2" key="1">
    <citation type="submission" date="2015-01" db="EMBL/GenBank/DDBJ databases">
        <title>Evolution of Trichinella species and genotypes.</title>
        <authorList>
            <person name="Korhonen P.K."/>
            <person name="Edoardo P."/>
            <person name="Giuseppe L.R."/>
            <person name="Gasser R.B."/>
        </authorList>
    </citation>
    <scope>NUCLEOTIDE SEQUENCE [LARGE SCALE GENOMIC DNA]</scope>
    <source>
        <strain evidence="1">ISS1980</strain>
    </source>
</reference>
<organism evidence="1 2">
    <name type="scientific">Trichinella papuae</name>
    <dbReference type="NCBI Taxonomy" id="268474"/>
    <lineage>
        <taxon>Eukaryota</taxon>
        <taxon>Metazoa</taxon>
        <taxon>Ecdysozoa</taxon>
        <taxon>Nematoda</taxon>
        <taxon>Enoplea</taxon>
        <taxon>Dorylaimia</taxon>
        <taxon>Trichinellida</taxon>
        <taxon>Trichinellidae</taxon>
        <taxon>Trichinella</taxon>
    </lineage>
</organism>
<dbReference type="EMBL" id="JYDO01000094">
    <property type="protein sequence ID" value="KRZ71580.1"/>
    <property type="molecule type" value="Genomic_DNA"/>
</dbReference>
<accession>A0A0V1MJ03</accession>
<evidence type="ECO:0000313" key="1">
    <source>
        <dbReference type="EMBL" id="KRZ71580.1"/>
    </source>
</evidence>